<dbReference type="AlphaFoldDB" id="A0A8S3XCK9"/>
<feature type="region of interest" description="Disordered" evidence="1">
    <location>
        <begin position="1"/>
        <end position="46"/>
    </location>
</feature>
<gene>
    <name evidence="2" type="ORF">PAPOLLO_LOCUS15835</name>
</gene>
<reference evidence="2" key="1">
    <citation type="submission" date="2021-04" db="EMBL/GenBank/DDBJ databases">
        <authorList>
            <person name="Tunstrom K."/>
        </authorList>
    </citation>
    <scope>NUCLEOTIDE SEQUENCE</scope>
</reference>
<evidence type="ECO:0000256" key="1">
    <source>
        <dbReference type="SAM" id="MobiDB-lite"/>
    </source>
</evidence>
<feature type="compositionally biased region" description="Basic residues" evidence="1">
    <location>
        <begin position="1"/>
        <end position="11"/>
    </location>
</feature>
<name>A0A8S3XCK9_PARAO</name>
<evidence type="ECO:0000313" key="3">
    <source>
        <dbReference type="Proteomes" id="UP000691718"/>
    </source>
</evidence>
<organism evidence="2 3">
    <name type="scientific">Parnassius apollo</name>
    <name type="common">Apollo butterfly</name>
    <name type="synonym">Papilio apollo</name>
    <dbReference type="NCBI Taxonomy" id="110799"/>
    <lineage>
        <taxon>Eukaryota</taxon>
        <taxon>Metazoa</taxon>
        <taxon>Ecdysozoa</taxon>
        <taxon>Arthropoda</taxon>
        <taxon>Hexapoda</taxon>
        <taxon>Insecta</taxon>
        <taxon>Pterygota</taxon>
        <taxon>Neoptera</taxon>
        <taxon>Endopterygota</taxon>
        <taxon>Lepidoptera</taxon>
        <taxon>Glossata</taxon>
        <taxon>Ditrysia</taxon>
        <taxon>Papilionoidea</taxon>
        <taxon>Papilionidae</taxon>
        <taxon>Parnassiinae</taxon>
        <taxon>Parnassini</taxon>
        <taxon>Parnassius</taxon>
        <taxon>Parnassius</taxon>
    </lineage>
</organism>
<keyword evidence="3" id="KW-1185">Reference proteome</keyword>
<protein>
    <submittedName>
        <fullName evidence="2">(apollo) hypothetical protein</fullName>
    </submittedName>
</protein>
<dbReference type="Proteomes" id="UP000691718">
    <property type="component" value="Unassembled WGS sequence"/>
</dbReference>
<feature type="compositionally biased region" description="Low complexity" evidence="1">
    <location>
        <begin position="27"/>
        <end position="42"/>
    </location>
</feature>
<dbReference type="EMBL" id="CAJQZP010001037">
    <property type="protein sequence ID" value="CAG5012665.1"/>
    <property type="molecule type" value="Genomic_DNA"/>
</dbReference>
<comment type="caution">
    <text evidence="2">The sequence shown here is derived from an EMBL/GenBank/DDBJ whole genome shotgun (WGS) entry which is preliminary data.</text>
</comment>
<proteinExistence type="predicted"/>
<accession>A0A8S3XCK9</accession>
<evidence type="ECO:0000313" key="2">
    <source>
        <dbReference type="EMBL" id="CAG5012665.1"/>
    </source>
</evidence>
<sequence length="84" mass="9528">MHRVAQNKRHEKSKDLENGTLREISQNRESASSTSSSQSNATKIQPTLFESFTTKWDTTDSRAKEIHKAMAETIAVDNKLISMF</sequence>